<dbReference type="Proteomes" id="UP000185783">
    <property type="component" value="Unassembled WGS sequence"/>
</dbReference>
<keyword evidence="1" id="KW-0812">Transmembrane</keyword>
<dbReference type="EMBL" id="LVVZ01000003">
    <property type="protein sequence ID" value="OKL45797.1"/>
    <property type="molecule type" value="Genomic_DNA"/>
</dbReference>
<keyword evidence="3" id="KW-1185">Reference proteome</keyword>
<gene>
    <name evidence="2" type="ORF">A3843_01340</name>
</gene>
<evidence type="ECO:0000313" key="2">
    <source>
        <dbReference type="EMBL" id="OKL45797.1"/>
    </source>
</evidence>
<dbReference type="RefSeq" id="WP_028482041.1">
    <property type="nucleotide sequence ID" value="NZ_LVVZ01000003.1"/>
</dbReference>
<comment type="caution">
    <text evidence="2">The sequence shown here is derived from an EMBL/GenBank/DDBJ whole genome shotgun (WGS) entry which is preliminary data.</text>
</comment>
<keyword evidence="1" id="KW-0472">Membrane</keyword>
<protein>
    <submittedName>
        <fullName evidence="2">Branched-chain amino acid transporter</fullName>
    </submittedName>
</protein>
<dbReference type="InterPro" id="IPR008407">
    <property type="entry name" value="Brnchd-chn_aa_trnsp_AzlD"/>
</dbReference>
<evidence type="ECO:0000256" key="1">
    <source>
        <dbReference type="SAM" id="Phobius"/>
    </source>
</evidence>
<evidence type="ECO:0000313" key="3">
    <source>
        <dbReference type="Proteomes" id="UP000185783"/>
    </source>
</evidence>
<keyword evidence="1" id="KW-1133">Transmembrane helix</keyword>
<feature type="transmembrane region" description="Helical" evidence="1">
    <location>
        <begin position="38"/>
        <end position="56"/>
    </location>
</feature>
<feature type="transmembrane region" description="Helical" evidence="1">
    <location>
        <begin position="68"/>
        <end position="93"/>
    </location>
</feature>
<name>A0A1U7JM54_9HYPH</name>
<dbReference type="STRING" id="197461.A3843_01340"/>
<proteinExistence type="predicted"/>
<reference evidence="2 3" key="1">
    <citation type="submission" date="2016-03" db="EMBL/GenBank/DDBJ databases">
        <title>Genome sequence of Nesiotobacter sp. nov., a moderately halophilic alphaproteobacterium isolated from the Yellow Sea, China.</title>
        <authorList>
            <person name="Zhang G."/>
            <person name="Zhang R."/>
        </authorList>
    </citation>
    <scope>NUCLEOTIDE SEQUENCE [LARGE SCALE GENOMIC DNA]</scope>
    <source>
        <strain evidence="2 3">WB1-6</strain>
    </source>
</reference>
<accession>A0A1U7JM54</accession>
<organism evidence="2 3">
    <name type="scientific">Pseudovibrio exalbescens</name>
    <dbReference type="NCBI Taxonomy" id="197461"/>
    <lineage>
        <taxon>Bacteria</taxon>
        <taxon>Pseudomonadati</taxon>
        <taxon>Pseudomonadota</taxon>
        <taxon>Alphaproteobacteria</taxon>
        <taxon>Hyphomicrobiales</taxon>
        <taxon>Stappiaceae</taxon>
        <taxon>Pseudovibrio</taxon>
    </lineage>
</organism>
<dbReference type="AlphaFoldDB" id="A0A1U7JM54"/>
<feature type="transmembrane region" description="Helical" evidence="1">
    <location>
        <begin position="6"/>
        <end position="26"/>
    </location>
</feature>
<dbReference type="Pfam" id="PF05437">
    <property type="entry name" value="AzlD"/>
    <property type="match status" value="1"/>
</dbReference>
<sequence>MSETWLVIVGLAGLTFLIRFCGWALGQRLPQTGFWARFLSALPGCLIVALVALFTVKGESAELIAGGIAVIVALLTRSLPATMAIGIVAIWALRTYA</sequence>